<evidence type="ECO:0000256" key="9">
    <source>
        <dbReference type="SAM" id="Phobius"/>
    </source>
</evidence>
<keyword evidence="4 8" id="KW-0479">Metal-binding</keyword>
<dbReference type="AlphaFoldDB" id="A0A8K0R3K9"/>
<organism evidence="10 11">
    <name type="scientific">Paraphoma chrysanthemicola</name>
    <dbReference type="NCBI Taxonomy" id="798071"/>
    <lineage>
        <taxon>Eukaryota</taxon>
        <taxon>Fungi</taxon>
        <taxon>Dikarya</taxon>
        <taxon>Ascomycota</taxon>
        <taxon>Pezizomycotina</taxon>
        <taxon>Dothideomycetes</taxon>
        <taxon>Pleosporomycetidae</taxon>
        <taxon>Pleosporales</taxon>
        <taxon>Pleosporineae</taxon>
        <taxon>Phaeosphaeriaceae</taxon>
        <taxon>Paraphoma</taxon>
    </lineage>
</organism>
<keyword evidence="5" id="KW-0560">Oxidoreductase</keyword>
<comment type="similarity">
    <text evidence="2">Belongs to the cytochrome P450 family.</text>
</comment>
<keyword evidence="9" id="KW-0812">Transmembrane</keyword>
<comment type="cofactor">
    <cofactor evidence="1 8">
        <name>heme</name>
        <dbReference type="ChEBI" id="CHEBI:30413"/>
    </cofactor>
</comment>
<dbReference type="EMBL" id="JAGMVJ010000012">
    <property type="protein sequence ID" value="KAH7084151.1"/>
    <property type="molecule type" value="Genomic_DNA"/>
</dbReference>
<comment type="caution">
    <text evidence="10">The sequence shown here is derived from an EMBL/GenBank/DDBJ whole genome shotgun (WGS) entry which is preliminary data.</text>
</comment>
<keyword evidence="6 8" id="KW-0408">Iron</keyword>
<evidence type="ECO:0000256" key="6">
    <source>
        <dbReference type="ARBA" id="ARBA00023004"/>
    </source>
</evidence>
<evidence type="ECO:0000256" key="2">
    <source>
        <dbReference type="ARBA" id="ARBA00010617"/>
    </source>
</evidence>
<accession>A0A8K0R3K9</accession>
<dbReference type="InterPro" id="IPR036396">
    <property type="entry name" value="Cyt_P450_sf"/>
</dbReference>
<evidence type="ECO:0000256" key="1">
    <source>
        <dbReference type="ARBA" id="ARBA00001971"/>
    </source>
</evidence>
<proteinExistence type="inferred from homology"/>
<keyword evidence="11" id="KW-1185">Reference proteome</keyword>
<dbReference type="GO" id="GO:0005506">
    <property type="term" value="F:iron ion binding"/>
    <property type="evidence" value="ECO:0007669"/>
    <property type="project" value="InterPro"/>
</dbReference>
<keyword evidence="7" id="KW-0503">Monooxygenase</keyword>
<feature type="binding site" description="axial binding residue" evidence="8">
    <location>
        <position position="448"/>
    </location>
    <ligand>
        <name>heme</name>
        <dbReference type="ChEBI" id="CHEBI:30413"/>
    </ligand>
    <ligandPart>
        <name>Fe</name>
        <dbReference type="ChEBI" id="CHEBI:18248"/>
    </ligandPart>
</feature>
<dbReference type="InterPro" id="IPR050121">
    <property type="entry name" value="Cytochrome_P450_monoxygenase"/>
</dbReference>
<evidence type="ECO:0000256" key="3">
    <source>
        <dbReference type="ARBA" id="ARBA00022617"/>
    </source>
</evidence>
<reference evidence="10" key="1">
    <citation type="journal article" date="2021" name="Nat. Commun.">
        <title>Genetic determinants of endophytism in the Arabidopsis root mycobiome.</title>
        <authorList>
            <person name="Mesny F."/>
            <person name="Miyauchi S."/>
            <person name="Thiergart T."/>
            <person name="Pickel B."/>
            <person name="Atanasova L."/>
            <person name="Karlsson M."/>
            <person name="Huettel B."/>
            <person name="Barry K.W."/>
            <person name="Haridas S."/>
            <person name="Chen C."/>
            <person name="Bauer D."/>
            <person name="Andreopoulos W."/>
            <person name="Pangilinan J."/>
            <person name="LaButti K."/>
            <person name="Riley R."/>
            <person name="Lipzen A."/>
            <person name="Clum A."/>
            <person name="Drula E."/>
            <person name="Henrissat B."/>
            <person name="Kohler A."/>
            <person name="Grigoriev I.V."/>
            <person name="Martin F.M."/>
            <person name="Hacquard S."/>
        </authorList>
    </citation>
    <scope>NUCLEOTIDE SEQUENCE</scope>
    <source>
        <strain evidence="10">MPI-SDFR-AT-0120</strain>
    </source>
</reference>
<name>A0A8K0R3K9_9PLEO</name>
<dbReference type="Proteomes" id="UP000813461">
    <property type="component" value="Unassembled WGS sequence"/>
</dbReference>
<keyword evidence="3 8" id="KW-0349">Heme</keyword>
<evidence type="ECO:0000256" key="7">
    <source>
        <dbReference type="ARBA" id="ARBA00023033"/>
    </source>
</evidence>
<evidence type="ECO:0000256" key="5">
    <source>
        <dbReference type="ARBA" id="ARBA00023002"/>
    </source>
</evidence>
<dbReference type="GO" id="GO:0004497">
    <property type="term" value="F:monooxygenase activity"/>
    <property type="evidence" value="ECO:0007669"/>
    <property type="project" value="UniProtKB-KW"/>
</dbReference>
<feature type="transmembrane region" description="Helical" evidence="9">
    <location>
        <begin position="6"/>
        <end position="27"/>
    </location>
</feature>
<keyword evidence="9" id="KW-1133">Transmembrane helix</keyword>
<evidence type="ECO:0000313" key="11">
    <source>
        <dbReference type="Proteomes" id="UP000813461"/>
    </source>
</evidence>
<dbReference type="PANTHER" id="PTHR24305:SF237">
    <property type="entry name" value="CYTOCHROME P450 MONOOXYGENASE ATNE-RELATED"/>
    <property type="match status" value="1"/>
</dbReference>
<keyword evidence="9" id="KW-0472">Membrane</keyword>
<gene>
    <name evidence="10" type="ORF">FB567DRAFT_603877</name>
</gene>
<dbReference type="GO" id="GO:0016705">
    <property type="term" value="F:oxidoreductase activity, acting on paired donors, with incorporation or reduction of molecular oxygen"/>
    <property type="evidence" value="ECO:0007669"/>
    <property type="project" value="InterPro"/>
</dbReference>
<sequence length="512" mass="57991">MSYLTQPFDVLSIVILFSTLLVGTYLFKIYTHPLRNVPGPFLAKFTNARFLYYAWNGNLHLDHVQCHARYGCLSCSDQEAWRTNTILGPVYRCAPNRVVFNSLTAANAIYSNDRRIRKSDGYTSHPWTRQETPSLFNCVDPVWANRKKKTLRPATSQPALELHQESVNENVETLAAMFKDGQQQDLSEIGFHYALDVISQSVFGENFKTLQDPTNRWMTASLERGNRHMYLQLAWPTLFHILGLFIRVEVLSYPEFFKESKMFLDLCERCIVQGSAKMKSSILQLMKAELPEEVSDDELRVDAYSFMRGGGDMVAVTIAATFFYIRQNPQILQKLQHEIRTTFGSQTPTSSPKLDSCTYLRACVDEALRMAPPGPGVFWRTSSSHHVIDGIALPPGTEFGVCIYALHYNNTMFNEPETYKPERMIKTDTAEVSAREGLISFLRGFRACPAQKLAYATILLPIARLVWEFDLDAGEPASASEMTPQHTKVFPQVDVFGSNISGPVISFNAKHE</sequence>
<dbReference type="Pfam" id="PF00067">
    <property type="entry name" value="p450"/>
    <property type="match status" value="1"/>
</dbReference>
<dbReference type="PANTHER" id="PTHR24305">
    <property type="entry name" value="CYTOCHROME P450"/>
    <property type="match status" value="1"/>
</dbReference>
<evidence type="ECO:0000256" key="4">
    <source>
        <dbReference type="ARBA" id="ARBA00022723"/>
    </source>
</evidence>
<evidence type="ECO:0000313" key="10">
    <source>
        <dbReference type="EMBL" id="KAH7084151.1"/>
    </source>
</evidence>
<dbReference type="Gene3D" id="1.10.630.10">
    <property type="entry name" value="Cytochrome P450"/>
    <property type="match status" value="1"/>
</dbReference>
<dbReference type="OrthoDB" id="3762230at2759"/>
<dbReference type="InterPro" id="IPR001128">
    <property type="entry name" value="Cyt_P450"/>
</dbReference>
<protein>
    <submittedName>
        <fullName evidence="10">Cytochrome P450</fullName>
    </submittedName>
</protein>
<dbReference type="GO" id="GO:0020037">
    <property type="term" value="F:heme binding"/>
    <property type="evidence" value="ECO:0007669"/>
    <property type="project" value="InterPro"/>
</dbReference>
<dbReference type="SUPFAM" id="SSF48264">
    <property type="entry name" value="Cytochrome P450"/>
    <property type="match status" value="1"/>
</dbReference>
<dbReference type="InterPro" id="IPR002401">
    <property type="entry name" value="Cyt_P450_E_grp-I"/>
</dbReference>
<evidence type="ECO:0000256" key="8">
    <source>
        <dbReference type="PIRSR" id="PIRSR602401-1"/>
    </source>
</evidence>
<dbReference type="PRINTS" id="PR00463">
    <property type="entry name" value="EP450I"/>
</dbReference>